<dbReference type="CDD" id="cd09637">
    <property type="entry name" value="Cas4_I-A_I-B_I-C_I-D_II-B"/>
    <property type="match status" value="1"/>
</dbReference>
<comment type="cofactor">
    <cofactor evidence="1">
        <name>[4Fe-4S] cluster</name>
        <dbReference type="ChEBI" id="CHEBI:49883"/>
    </cofactor>
</comment>
<keyword evidence="6 13" id="KW-0479">Metal-binding</keyword>
<evidence type="ECO:0000256" key="4">
    <source>
        <dbReference type="ARBA" id="ARBA00020049"/>
    </source>
</evidence>
<dbReference type="RefSeq" id="WP_144307442.1">
    <property type="nucleotide sequence ID" value="NZ_QMIF01000026.1"/>
</dbReference>
<name>A0A6P1ZBS7_9BACT</name>
<dbReference type="EC" id="3.1.12.1" evidence="3 13"/>
<feature type="domain" description="DUF83" evidence="14">
    <location>
        <begin position="11"/>
        <end position="184"/>
    </location>
</feature>
<reference evidence="15 16" key="1">
    <citation type="submission" date="2018-06" db="EMBL/GenBank/DDBJ databases">
        <title>Complete genome of Desulfovibrio marinus P48SEP.</title>
        <authorList>
            <person name="Crispim J.S."/>
            <person name="Vidigal P.M.P."/>
            <person name="Silva L.C.F."/>
            <person name="Araujo L.C."/>
            <person name="Laguardia C.N."/>
            <person name="Dias R.S."/>
            <person name="Sousa M.P."/>
            <person name="Paula S.O."/>
            <person name="Silva C."/>
        </authorList>
    </citation>
    <scope>NUCLEOTIDE SEQUENCE [LARGE SCALE GENOMIC DNA]</scope>
    <source>
        <strain evidence="15 16">P48SEP</strain>
    </source>
</reference>
<dbReference type="InterPro" id="IPR011604">
    <property type="entry name" value="PDDEXK-like_dom_sf"/>
</dbReference>
<dbReference type="InterPro" id="IPR013343">
    <property type="entry name" value="CRISPR-assoc_prot_Cas4"/>
</dbReference>
<dbReference type="Proteomes" id="UP000434052">
    <property type="component" value="Unassembled WGS sequence"/>
</dbReference>
<evidence type="ECO:0000259" key="14">
    <source>
        <dbReference type="Pfam" id="PF01930"/>
    </source>
</evidence>
<evidence type="ECO:0000256" key="8">
    <source>
        <dbReference type="ARBA" id="ARBA00022839"/>
    </source>
</evidence>
<keyword evidence="8 13" id="KW-0269">Exonuclease</keyword>
<dbReference type="GO" id="GO:0046872">
    <property type="term" value="F:metal ion binding"/>
    <property type="evidence" value="ECO:0007669"/>
    <property type="project" value="UniProtKB-KW"/>
</dbReference>
<dbReference type="GO" id="GO:0004527">
    <property type="term" value="F:exonuclease activity"/>
    <property type="evidence" value="ECO:0007669"/>
    <property type="project" value="UniProtKB-KW"/>
</dbReference>
<evidence type="ECO:0000256" key="9">
    <source>
        <dbReference type="ARBA" id="ARBA00023004"/>
    </source>
</evidence>
<evidence type="ECO:0000313" key="15">
    <source>
        <dbReference type="EMBL" id="TVM30251.1"/>
    </source>
</evidence>
<organism evidence="15 16">
    <name type="scientific">Oceanidesulfovibrio marinus</name>
    <dbReference type="NCBI Taxonomy" id="370038"/>
    <lineage>
        <taxon>Bacteria</taxon>
        <taxon>Pseudomonadati</taxon>
        <taxon>Thermodesulfobacteriota</taxon>
        <taxon>Desulfovibrionia</taxon>
        <taxon>Desulfovibrionales</taxon>
        <taxon>Desulfovibrionaceae</taxon>
        <taxon>Oceanidesulfovibrio</taxon>
    </lineage>
</organism>
<comment type="cofactor">
    <cofactor evidence="13">
        <name>iron-sulfur cluster</name>
        <dbReference type="ChEBI" id="CHEBI:30408"/>
    </cofactor>
</comment>
<evidence type="ECO:0000256" key="7">
    <source>
        <dbReference type="ARBA" id="ARBA00022801"/>
    </source>
</evidence>
<keyword evidence="7 13" id="KW-0378">Hydrolase</keyword>
<proteinExistence type="inferred from homology"/>
<dbReference type="GO" id="GO:0051536">
    <property type="term" value="F:iron-sulfur cluster binding"/>
    <property type="evidence" value="ECO:0007669"/>
    <property type="project" value="UniProtKB-KW"/>
</dbReference>
<evidence type="ECO:0000256" key="10">
    <source>
        <dbReference type="ARBA" id="ARBA00023014"/>
    </source>
</evidence>
<dbReference type="AlphaFoldDB" id="A0A6P1ZBS7"/>
<dbReference type="PANTHER" id="PTHR36531:SF6">
    <property type="entry name" value="DNA REPLICATION ATP-DEPENDENT HELICASE_NUCLEASE DNA2"/>
    <property type="match status" value="1"/>
</dbReference>
<dbReference type="OrthoDB" id="9781776at2"/>
<evidence type="ECO:0000256" key="13">
    <source>
        <dbReference type="RuleBase" id="RU365022"/>
    </source>
</evidence>
<comment type="similarity">
    <text evidence="2 13">Belongs to the CRISPR-associated exonuclease Cas4 family.</text>
</comment>
<keyword evidence="12 13" id="KW-0464">Manganese</keyword>
<dbReference type="PANTHER" id="PTHR36531">
    <property type="entry name" value="CRISPR-ASSOCIATED EXONUCLEASE CAS4"/>
    <property type="match status" value="1"/>
</dbReference>
<protein>
    <recommendedName>
        <fullName evidence="4 13">CRISPR-associated exonuclease Cas4</fullName>
        <ecNumber evidence="3 13">3.1.12.1</ecNumber>
    </recommendedName>
</protein>
<dbReference type="Pfam" id="PF01930">
    <property type="entry name" value="Cas_Cas4"/>
    <property type="match status" value="1"/>
</dbReference>
<gene>
    <name evidence="15" type="primary">cas4</name>
    <name evidence="15" type="ORF">DQK91_21350</name>
</gene>
<comment type="caution">
    <text evidence="15">The sequence shown here is derived from an EMBL/GenBank/DDBJ whole genome shotgun (WGS) entry which is preliminary data.</text>
</comment>
<dbReference type="GO" id="GO:0051607">
    <property type="term" value="P:defense response to virus"/>
    <property type="evidence" value="ECO:0007669"/>
    <property type="project" value="UniProtKB-KW"/>
</dbReference>
<comment type="function">
    <text evidence="13">CRISPR (clustered regularly interspaced short palindromic repeat) is an adaptive immune system that provides protection against mobile genetic elements (viruses, transposable elements and conjugative plasmids). CRISPR clusters contain sequences complementary to antecedent mobile elements and target invading nucleic acids. CRISPR clusters are transcribed and processed into CRISPR RNA (crRNA).</text>
</comment>
<evidence type="ECO:0000256" key="1">
    <source>
        <dbReference type="ARBA" id="ARBA00001966"/>
    </source>
</evidence>
<dbReference type="InterPro" id="IPR051827">
    <property type="entry name" value="Cas4_exonuclease"/>
</dbReference>
<keyword evidence="9 13" id="KW-0408">Iron</keyword>
<evidence type="ECO:0000256" key="12">
    <source>
        <dbReference type="ARBA" id="ARBA00023211"/>
    </source>
</evidence>
<evidence type="ECO:0000256" key="3">
    <source>
        <dbReference type="ARBA" id="ARBA00012768"/>
    </source>
</evidence>
<evidence type="ECO:0000256" key="6">
    <source>
        <dbReference type="ARBA" id="ARBA00022723"/>
    </source>
</evidence>
<sequence length="218" mass="24249">MYDDADLLPLSALQHLAFCERQCGLIHLEQAWSENALTAYGRILHHRADRHGKETRRGVRTEFAVPIASRRLGLFGKADAVEFPASGPCPVEYKRGKAKAHDADRVQLAAQAICLEEMTGAAIPEAALWYGATRQRETVPIDDVLRRRVEELAAQLHAMMDNAVTPPPRKGPHCKACSMRGLCLPDIFRGDGSQGTKSAVRYLGQMRRDRDHEQEDAP</sequence>
<dbReference type="Gene3D" id="3.90.320.10">
    <property type="match status" value="1"/>
</dbReference>
<evidence type="ECO:0000313" key="16">
    <source>
        <dbReference type="Proteomes" id="UP000434052"/>
    </source>
</evidence>
<dbReference type="NCBIfam" id="TIGR00372">
    <property type="entry name" value="cas4"/>
    <property type="match status" value="1"/>
</dbReference>
<keyword evidence="11 13" id="KW-0051">Antiviral defense</keyword>
<evidence type="ECO:0000256" key="5">
    <source>
        <dbReference type="ARBA" id="ARBA00022722"/>
    </source>
</evidence>
<evidence type="ECO:0000256" key="2">
    <source>
        <dbReference type="ARBA" id="ARBA00009189"/>
    </source>
</evidence>
<evidence type="ECO:0000256" key="11">
    <source>
        <dbReference type="ARBA" id="ARBA00023118"/>
    </source>
</evidence>
<keyword evidence="10 13" id="KW-0411">Iron-sulfur</keyword>
<keyword evidence="5 13" id="KW-0540">Nuclease</keyword>
<accession>A0A6P1ZBS7</accession>
<comment type="cofactor">
    <cofactor evidence="13">
        <name>Mg(2+)</name>
        <dbReference type="ChEBI" id="CHEBI:18420"/>
    </cofactor>
    <cofactor evidence="13">
        <name>Mn(2+)</name>
        <dbReference type="ChEBI" id="CHEBI:29035"/>
    </cofactor>
    <text evidence="13">Mg(2+) or Mn(2+) required for ssDNA cleavage activity.</text>
</comment>
<dbReference type="InterPro" id="IPR022765">
    <property type="entry name" value="Dna2/Cas4_DUF83"/>
</dbReference>
<dbReference type="EMBL" id="QMIF01000026">
    <property type="protein sequence ID" value="TVM30251.1"/>
    <property type="molecule type" value="Genomic_DNA"/>
</dbReference>